<comment type="caution">
    <text evidence="1">The sequence shown here is derived from an EMBL/GenBank/DDBJ whole genome shotgun (WGS) entry which is preliminary data.</text>
</comment>
<proteinExistence type="predicted"/>
<dbReference type="EMBL" id="JYDW01002390">
    <property type="protein sequence ID" value="KRZ46728.1"/>
    <property type="molecule type" value="Genomic_DNA"/>
</dbReference>
<dbReference type="Proteomes" id="UP000054721">
    <property type="component" value="Unassembled WGS sequence"/>
</dbReference>
<dbReference type="AlphaFoldDB" id="A0A0V1KHS1"/>
<protein>
    <submittedName>
        <fullName evidence="1">Uncharacterized protein</fullName>
    </submittedName>
</protein>
<organism evidence="1 2">
    <name type="scientific">Trichinella nativa</name>
    <dbReference type="NCBI Taxonomy" id="6335"/>
    <lineage>
        <taxon>Eukaryota</taxon>
        <taxon>Metazoa</taxon>
        <taxon>Ecdysozoa</taxon>
        <taxon>Nematoda</taxon>
        <taxon>Enoplea</taxon>
        <taxon>Dorylaimia</taxon>
        <taxon>Trichinellida</taxon>
        <taxon>Trichinellidae</taxon>
        <taxon>Trichinella</taxon>
    </lineage>
</organism>
<accession>A0A0V1KHS1</accession>
<reference evidence="1 2" key="1">
    <citation type="submission" date="2015-05" db="EMBL/GenBank/DDBJ databases">
        <title>Evolution of Trichinella species and genotypes.</title>
        <authorList>
            <person name="Korhonen P.K."/>
            <person name="Edoardo P."/>
            <person name="Giuseppe L.R."/>
            <person name="Gasser R.B."/>
        </authorList>
    </citation>
    <scope>NUCLEOTIDE SEQUENCE [LARGE SCALE GENOMIC DNA]</scope>
    <source>
        <strain evidence="1">ISS10</strain>
    </source>
</reference>
<name>A0A0V1KHS1_9BILA</name>
<sequence length="74" mass="7891">MAASLPASCACVLLRARGRPFLPAHPTSSWSLCTTHLCSVPMSALQPARVQKEAKLPQCYTRSSAQPSTPSSIH</sequence>
<evidence type="ECO:0000313" key="2">
    <source>
        <dbReference type="Proteomes" id="UP000054721"/>
    </source>
</evidence>
<keyword evidence="2" id="KW-1185">Reference proteome</keyword>
<evidence type="ECO:0000313" key="1">
    <source>
        <dbReference type="EMBL" id="KRZ46728.1"/>
    </source>
</evidence>
<gene>
    <name evidence="1" type="ORF">T02_15537</name>
</gene>